<dbReference type="AlphaFoldDB" id="A0A1D7U2Q3"/>
<proteinExistence type="predicted"/>
<evidence type="ECO:0000313" key="1">
    <source>
        <dbReference type="EMBL" id="AOO81666.1"/>
    </source>
</evidence>
<dbReference type="EMBL" id="CP017147">
    <property type="protein sequence ID" value="AOO81666.1"/>
    <property type="molecule type" value="Genomic_DNA"/>
</dbReference>
<name>A0A1D7U2Q3_9HYPH</name>
<sequence length="109" mass="11679">MSVRLTLRLHCEQDYVIDCTAEGLQGVAIVLELADDVNGGGDTATLESNGPVHCQDEVIDTPVMADTGYAVEGQERGAIIDRKRGSLSALGRNFAQESYSEFTGFRQAG</sequence>
<accession>A0A1D7U2Q3</accession>
<dbReference type="RefSeq" id="WP_069690877.1">
    <property type="nucleotide sequence ID" value="NZ_CP017147.1"/>
</dbReference>
<dbReference type="KEGG" id="bvv:BHK69_15465"/>
<dbReference type="Proteomes" id="UP000094969">
    <property type="component" value="Chromosome"/>
</dbReference>
<protein>
    <submittedName>
        <fullName evidence="1">Uncharacterized protein</fullName>
    </submittedName>
</protein>
<organism evidence="1 2">
    <name type="scientific">Bosea vaviloviae</name>
    <dbReference type="NCBI Taxonomy" id="1526658"/>
    <lineage>
        <taxon>Bacteria</taxon>
        <taxon>Pseudomonadati</taxon>
        <taxon>Pseudomonadota</taxon>
        <taxon>Alphaproteobacteria</taxon>
        <taxon>Hyphomicrobiales</taxon>
        <taxon>Boseaceae</taxon>
        <taxon>Bosea</taxon>
    </lineage>
</organism>
<dbReference type="STRING" id="1526658.BHK69_15465"/>
<gene>
    <name evidence="1" type="ORF">BHK69_15465</name>
</gene>
<evidence type="ECO:0000313" key="2">
    <source>
        <dbReference type="Proteomes" id="UP000094969"/>
    </source>
</evidence>
<reference evidence="1 2" key="1">
    <citation type="journal article" date="2015" name="Antonie Van Leeuwenhoek">
        <title>Bosea vaviloviae sp. nov., a new species of slow-growing rhizobia isolated from nodules of the relict species Vavilovia formosa (Stev.) Fed.</title>
        <authorList>
            <person name="Safronova V.I."/>
            <person name="Kuznetsova I.G."/>
            <person name="Sazanova A.L."/>
            <person name="Kimeklis A.K."/>
            <person name="Belimov A.A."/>
            <person name="Andronov E.E."/>
            <person name="Pinaev A.G."/>
            <person name="Chizhevskaya E.P."/>
            <person name="Pukhaev A.R."/>
            <person name="Popov K.P."/>
            <person name="Willems A."/>
            <person name="Tikhonovich I.A."/>
        </authorList>
    </citation>
    <scope>NUCLEOTIDE SEQUENCE [LARGE SCALE GENOMIC DNA]</scope>
    <source>
        <strain evidence="1 2">Vaf18</strain>
    </source>
</reference>
<keyword evidence="2" id="KW-1185">Reference proteome</keyword>